<dbReference type="Proteomes" id="UP000314294">
    <property type="component" value="Unassembled WGS sequence"/>
</dbReference>
<reference evidence="2 3" key="1">
    <citation type="submission" date="2019-03" db="EMBL/GenBank/DDBJ databases">
        <title>First draft genome of Liparis tanakae, snailfish: a comprehensive survey of snailfish specific genes.</title>
        <authorList>
            <person name="Kim W."/>
            <person name="Song I."/>
            <person name="Jeong J.-H."/>
            <person name="Kim D."/>
            <person name="Kim S."/>
            <person name="Ryu S."/>
            <person name="Song J.Y."/>
            <person name="Lee S.K."/>
        </authorList>
    </citation>
    <scope>NUCLEOTIDE SEQUENCE [LARGE SCALE GENOMIC DNA]</scope>
    <source>
        <tissue evidence="2">Muscle</tissue>
    </source>
</reference>
<proteinExistence type="predicted"/>
<evidence type="ECO:0000313" key="2">
    <source>
        <dbReference type="EMBL" id="TNN50158.1"/>
    </source>
</evidence>
<keyword evidence="3" id="KW-1185">Reference proteome</keyword>
<name>A0A4Z2G9H6_9TELE</name>
<accession>A0A4Z2G9H6</accession>
<comment type="caution">
    <text evidence="2">The sequence shown here is derived from an EMBL/GenBank/DDBJ whole genome shotgun (WGS) entry which is preliminary data.</text>
</comment>
<protein>
    <submittedName>
        <fullName evidence="2">Uncharacterized protein</fullName>
    </submittedName>
</protein>
<dbReference type="EMBL" id="SRLO01000629">
    <property type="protein sequence ID" value="TNN50158.1"/>
    <property type="molecule type" value="Genomic_DNA"/>
</dbReference>
<sequence>MPYKEFITYDMIDMIACKGNKKRERQAAARSAPPGLALLSCVTLICSAGPGSTSGQLLSACQRGRDWSDTLSTFNQHPGPQDAERQGNADKHEGRRRQETQGA</sequence>
<evidence type="ECO:0000256" key="1">
    <source>
        <dbReference type="SAM" id="MobiDB-lite"/>
    </source>
</evidence>
<organism evidence="2 3">
    <name type="scientific">Liparis tanakae</name>
    <name type="common">Tanaka's snailfish</name>
    <dbReference type="NCBI Taxonomy" id="230148"/>
    <lineage>
        <taxon>Eukaryota</taxon>
        <taxon>Metazoa</taxon>
        <taxon>Chordata</taxon>
        <taxon>Craniata</taxon>
        <taxon>Vertebrata</taxon>
        <taxon>Euteleostomi</taxon>
        <taxon>Actinopterygii</taxon>
        <taxon>Neopterygii</taxon>
        <taxon>Teleostei</taxon>
        <taxon>Neoteleostei</taxon>
        <taxon>Acanthomorphata</taxon>
        <taxon>Eupercaria</taxon>
        <taxon>Perciformes</taxon>
        <taxon>Cottioidei</taxon>
        <taxon>Cottales</taxon>
        <taxon>Liparidae</taxon>
        <taxon>Liparis</taxon>
    </lineage>
</organism>
<dbReference type="AlphaFoldDB" id="A0A4Z2G9H6"/>
<feature type="region of interest" description="Disordered" evidence="1">
    <location>
        <begin position="68"/>
        <end position="103"/>
    </location>
</feature>
<gene>
    <name evidence="2" type="ORF">EYF80_039647</name>
</gene>
<feature type="compositionally biased region" description="Basic and acidic residues" evidence="1">
    <location>
        <begin position="82"/>
        <end position="103"/>
    </location>
</feature>
<evidence type="ECO:0000313" key="3">
    <source>
        <dbReference type="Proteomes" id="UP000314294"/>
    </source>
</evidence>
<feature type="compositionally biased region" description="Polar residues" evidence="1">
    <location>
        <begin position="69"/>
        <end position="78"/>
    </location>
</feature>